<sequence length="162" mass="16744">MSPLRALALATAALVAAAPTPVAPAGPTAAPTHRAPSAGADGDAPAAPRSAIRTAARYEWNNARAGVPPAGLHCAHTTGATACFVEDGDVWWVRDTATDGASAVADWVTLGDDMSVERAGACVNSLGRGSWGSCDKNYPDDAHVVWQACVYDRSADRWVRCD</sequence>
<evidence type="ECO:0008006" key="5">
    <source>
        <dbReference type="Google" id="ProtNLM"/>
    </source>
</evidence>
<organism evidence="3 4">
    <name type="scientific">Micromonospora rosaria</name>
    <dbReference type="NCBI Taxonomy" id="47874"/>
    <lineage>
        <taxon>Bacteria</taxon>
        <taxon>Bacillati</taxon>
        <taxon>Actinomycetota</taxon>
        <taxon>Actinomycetes</taxon>
        <taxon>Micromonosporales</taxon>
        <taxon>Micromonosporaceae</taxon>
        <taxon>Micromonospora</taxon>
    </lineage>
</organism>
<dbReference type="OrthoDB" id="4247493at2"/>
<dbReference type="Proteomes" id="UP000070620">
    <property type="component" value="Unassembled WGS sequence"/>
</dbReference>
<dbReference type="AlphaFoldDB" id="A0A136PIP7"/>
<name>A0A136PIP7_9ACTN</name>
<feature type="signal peptide" evidence="2">
    <location>
        <begin position="1"/>
        <end position="25"/>
    </location>
</feature>
<evidence type="ECO:0000256" key="1">
    <source>
        <dbReference type="SAM" id="MobiDB-lite"/>
    </source>
</evidence>
<evidence type="ECO:0000313" key="4">
    <source>
        <dbReference type="Proteomes" id="UP000070620"/>
    </source>
</evidence>
<proteinExistence type="predicted"/>
<keyword evidence="2" id="KW-0732">Signal</keyword>
<evidence type="ECO:0000256" key="2">
    <source>
        <dbReference type="SAM" id="SignalP"/>
    </source>
</evidence>
<feature type="region of interest" description="Disordered" evidence="1">
    <location>
        <begin position="22"/>
        <end position="48"/>
    </location>
</feature>
<protein>
    <recommendedName>
        <fullName evidence="5">Secreted protein</fullName>
    </recommendedName>
</protein>
<evidence type="ECO:0000313" key="3">
    <source>
        <dbReference type="EMBL" id="KXK58269.1"/>
    </source>
</evidence>
<gene>
    <name evidence="3" type="ORF">AWW66_30725</name>
</gene>
<reference evidence="3 4" key="1">
    <citation type="submission" date="2016-01" db="EMBL/GenBank/DDBJ databases">
        <title>Whole genome sequence and analysis of Micromonospora rosaria DSM 803, which can produce antibacterial substance rosamicin.</title>
        <authorList>
            <person name="Yang H."/>
            <person name="He X."/>
            <person name="Zhu D."/>
        </authorList>
    </citation>
    <scope>NUCLEOTIDE SEQUENCE [LARGE SCALE GENOMIC DNA]</scope>
    <source>
        <strain evidence="3 4">DSM 803</strain>
    </source>
</reference>
<feature type="chain" id="PRO_5007478081" description="Secreted protein" evidence="2">
    <location>
        <begin position="26"/>
        <end position="162"/>
    </location>
</feature>
<dbReference type="EMBL" id="LRQV01000218">
    <property type="protein sequence ID" value="KXK58269.1"/>
    <property type="molecule type" value="Genomic_DNA"/>
</dbReference>
<comment type="caution">
    <text evidence="3">The sequence shown here is derived from an EMBL/GenBank/DDBJ whole genome shotgun (WGS) entry which is preliminary data.</text>
</comment>
<dbReference type="RefSeq" id="WP_067373916.1">
    <property type="nucleotide sequence ID" value="NZ_JBIUBN010000004.1"/>
</dbReference>
<accession>A0A136PIP7</accession>
<keyword evidence="4" id="KW-1185">Reference proteome</keyword>